<dbReference type="PANTHER" id="PTHR45701">
    <property type="entry name" value="SYNAPTOBREVIN FAMILY MEMBER"/>
    <property type="match status" value="1"/>
</dbReference>
<accession>A0A1L0B1D2</accession>
<dbReference type="PRINTS" id="PR00219">
    <property type="entry name" value="SYNAPTOBREVN"/>
</dbReference>
<gene>
    <name evidence="4" type="ORF">HGUI_02418</name>
</gene>
<dbReference type="Pfam" id="PF00957">
    <property type="entry name" value="Synaptobrevin"/>
    <property type="match status" value="1"/>
</dbReference>
<dbReference type="InterPro" id="IPR001388">
    <property type="entry name" value="Synaptobrevin-like"/>
</dbReference>
<reference evidence="5" key="1">
    <citation type="submission" date="2016-11" db="EMBL/GenBank/DDBJ databases">
        <authorList>
            <person name="Guldener U."/>
        </authorList>
    </citation>
    <scope>NUCLEOTIDE SEQUENCE [LARGE SCALE GENOMIC DNA]</scope>
</reference>
<organism evidence="4 5">
    <name type="scientific">Hanseniaspora guilliermondii</name>
    <dbReference type="NCBI Taxonomy" id="56406"/>
    <lineage>
        <taxon>Eukaryota</taxon>
        <taxon>Fungi</taxon>
        <taxon>Dikarya</taxon>
        <taxon>Ascomycota</taxon>
        <taxon>Saccharomycotina</taxon>
        <taxon>Saccharomycetes</taxon>
        <taxon>Saccharomycodales</taxon>
        <taxon>Saccharomycodaceae</taxon>
        <taxon>Hanseniaspora</taxon>
    </lineage>
</organism>
<dbReference type="AlphaFoldDB" id="A0A1L0B1D2"/>
<evidence type="ECO:0000259" key="3">
    <source>
        <dbReference type="PROSITE" id="PS50892"/>
    </source>
</evidence>
<dbReference type="EMBL" id="FQNF01000043">
    <property type="protein sequence ID" value="SGZ40218.1"/>
    <property type="molecule type" value="Genomic_DNA"/>
</dbReference>
<keyword evidence="5" id="KW-1185">Reference proteome</keyword>
<dbReference type="CDD" id="cd15843">
    <property type="entry name" value="R-SNARE"/>
    <property type="match status" value="1"/>
</dbReference>
<dbReference type="InterPro" id="IPR016444">
    <property type="entry name" value="Synaptobrevin/VAMP"/>
</dbReference>
<feature type="transmembrane region" description="Helical" evidence="2">
    <location>
        <begin position="224"/>
        <end position="244"/>
    </location>
</feature>
<dbReference type="PROSITE" id="PS50892">
    <property type="entry name" value="V_SNARE"/>
    <property type="match status" value="1"/>
</dbReference>
<evidence type="ECO:0000313" key="4">
    <source>
        <dbReference type="EMBL" id="SGZ40218.1"/>
    </source>
</evidence>
<proteinExistence type="predicted"/>
<feature type="domain" description="V-SNARE coiled-coil homology" evidence="3">
    <location>
        <begin position="158"/>
        <end position="218"/>
    </location>
</feature>
<evidence type="ECO:0000256" key="1">
    <source>
        <dbReference type="PROSITE-ProRule" id="PRU00290"/>
    </source>
</evidence>
<keyword evidence="2" id="KW-1133">Transmembrane helix</keyword>
<dbReference type="SUPFAM" id="SSF58038">
    <property type="entry name" value="SNARE fusion complex"/>
    <property type="match status" value="1"/>
</dbReference>
<keyword evidence="2" id="KW-0812">Transmembrane</keyword>
<sequence length="246" mass="29076">MVTIPEYHILYYGIFDFHEQKIISLFNEKGKGNSQYGSIVDKTIKNTNFIETVIKNKIDLKSLFLNHDENIVVMNNILSDYLFFIKKNFIQNKRIYEICISKKSIPRSLSLSILNNKQKIAYTDLFDKSKELLRGNLQEFIESFETQYNEEASYTSDNIASIDQELNEILSVMNNNIDHVLIREDRLDHLQQKTLKLTDKGKKFKRTTKKTESRELWKNRKWKIITIFAVVVIILMIVTFEKIFSK</sequence>
<dbReference type="VEuPathDB" id="FungiDB:HGUI_02418"/>
<name>A0A1L0B1D2_9ASCO</name>
<dbReference type="Gene3D" id="1.20.5.110">
    <property type="match status" value="1"/>
</dbReference>
<keyword evidence="1" id="KW-0175">Coiled coil</keyword>
<dbReference type="GO" id="GO:0016192">
    <property type="term" value="P:vesicle-mediated transport"/>
    <property type="evidence" value="ECO:0007669"/>
    <property type="project" value="InterPro"/>
</dbReference>
<dbReference type="OrthoDB" id="190375at2759"/>
<keyword evidence="2" id="KW-0472">Membrane</keyword>
<evidence type="ECO:0000256" key="2">
    <source>
        <dbReference type="SAM" id="Phobius"/>
    </source>
</evidence>
<dbReference type="InterPro" id="IPR042855">
    <property type="entry name" value="V_SNARE_CC"/>
</dbReference>
<evidence type="ECO:0000313" key="5">
    <source>
        <dbReference type="Proteomes" id="UP000183365"/>
    </source>
</evidence>
<dbReference type="Proteomes" id="UP000183365">
    <property type="component" value="Unassembled WGS sequence"/>
</dbReference>
<protein>
    <recommendedName>
        <fullName evidence="3">V-SNARE coiled-coil homology domain-containing protein</fullName>
    </recommendedName>
</protein>
<dbReference type="GO" id="GO:0016020">
    <property type="term" value="C:membrane"/>
    <property type="evidence" value="ECO:0007669"/>
    <property type="project" value="InterPro"/>
</dbReference>